<name>T1F8D4_HELRO</name>
<evidence type="ECO:0000256" key="4">
    <source>
        <dbReference type="ARBA" id="ARBA00022833"/>
    </source>
</evidence>
<dbReference type="Pfam" id="PF00096">
    <property type="entry name" value="zf-C2H2"/>
    <property type="match status" value="1"/>
</dbReference>
<feature type="region of interest" description="Disordered" evidence="7">
    <location>
        <begin position="1"/>
        <end position="69"/>
    </location>
</feature>
<dbReference type="AlphaFoldDB" id="T1F8D4"/>
<evidence type="ECO:0000256" key="7">
    <source>
        <dbReference type="SAM" id="MobiDB-lite"/>
    </source>
</evidence>
<feature type="domain" description="C2H2-type" evidence="8">
    <location>
        <begin position="292"/>
        <end position="319"/>
    </location>
</feature>
<keyword evidence="5" id="KW-0539">Nucleus</keyword>
<reference evidence="9 11" key="2">
    <citation type="journal article" date="2013" name="Nature">
        <title>Insights into bilaterian evolution from three spiralian genomes.</title>
        <authorList>
            <person name="Simakov O."/>
            <person name="Marletaz F."/>
            <person name="Cho S.J."/>
            <person name="Edsinger-Gonzales E."/>
            <person name="Havlak P."/>
            <person name="Hellsten U."/>
            <person name="Kuo D.H."/>
            <person name="Larsson T."/>
            <person name="Lv J."/>
            <person name="Arendt D."/>
            <person name="Savage R."/>
            <person name="Osoegawa K."/>
            <person name="de Jong P."/>
            <person name="Grimwood J."/>
            <person name="Chapman J.A."/>
            <person name="Shapiro H."/>
            <person name="Aerts A."/>
            <person name="Otillar R.P."/>
            <person name="Terry A.Y."/>
            <person name="Boore J.L."/>
            <person name="Grigoriev I.V."/>
            <person name="Lindberg D.R."/>
            <person name="Seaver E.C."/>
            <person name="Weisblat D.A."/>
            <person name="Putnam N.H."/>
            <person name="Rokhsar D.S."/>
        </authorList>
    </citation>
    <scope>NUCLEOTIDE SEQUENCE</scope>
</reference>
<evidence type="ECO:0000256" key="5">
    <source>
        <dbReference type="ARBA" id="ARBA00023242"/>
    </source>
</evidence>
<dbReference type="PROSITE" id="PS00028">
    <property type="entry name" value="ZINC_FINGER_C2H2_1"/>
    <property type="match status" value="2"/>
</dbReference>
<proteinExistence type="predicted"/>
<keyword evidence="1" id="KW-0479">Metal-binding</keyword>
<evidence type="ECO:0000313" key="9">
    <source>
        <dbReference type="EMBL" id="ESO01713.1"/>
    </source>
</evidence>
<dbReference type="GO" id="GO:0005634">
    <property type="term" value="C:nucleus"/>
    <property type="evidence" value="ECO:0000318"/>
    <property type="project" value="GO_Central"/>
</dbReference>
<dbReference type="KEGG" id="hro:HELRODRAFT_174686"/>
<evidence type="ECO:0000313" key="11">
    <source>
        <dbReference type="Proteomes" id="UP000015101"/>
    </source>
</evidence>
<dbReference type="GO" id="GO:0008270">
    <property type="term" value="F:zinc ion binding"/>
    <property type="evidence" value="ECO:0007669"/>
    <property type="project" value="UniProtKB-KW"/>
</dbReference>
<dbReference type="PROSITE" id="PS50157">
    <property type="entry name" value="ZINC_FINGER_C2H2_2"/>
    <property type="match status" value="2"/>
</dbReference>
<keyword evidence="3 6" id="KW-0863">Zinc-finger</keyword>
<dbReference type="Gene3D" id="3.30.160.60">
    <property type="entry name" value="Classic Zinc Finger"/>
    <property type="match status" value="1"/>
</dbReference>
<feature type="compositionally biased region" description="Basic and acidic residues" evidence="7">
    <location>
        <begin position="59"/>
        <end position="69"/>
    </location>
</feature>
<dbReference type="EMBL" id="AMQM01005000">
    <property type="status" value="NOT_ANNOTATED_CDS"/>
    <property type="molecule type" value="Genomic_DNA"/>
</dbReference>
<dbReference type="InterPro" id="IPR013087">
    <property type="entry name" value="Znf_C2H2_type"/>
</dbReference>
<evidence type="ECO:0000313" key="10">
    <source>
        <dbReference type="EnsemblMetazoa" id="HelroP174686"/>
    </source>
</evidence>
<protein>
    <recommendedName>
        <fullName evidence="8">C2H2-type domain-containing protein</fullName>
    </recommendedName>
</protein>
<evidence type="ECO:0000256" key="6">
    <source>
        <dbReference type="PROSITE-ProRule" id="PRU00042"/>
    </source>
</evidence>
<dbReference type="RefSeq" id="XP_009020367.1">
    <property type="nucleotide sequence ID" value="XM_009022119.1"/>
</dbReference>
<dbReference type="GO" id="GO:0010468">
    <property type="term" value="P:regulation of gene expression"/>
    <property type="evidence" value="ECO:0000318"/>
    <property type="project" value="GO_Central"/>
</dbReference>
<feature type="compositionally biased region" description="Basic and acidic residues" evidence="7">
    <location>
        <begin position="29"/>
        <end position="39"/>
    </location>
</feature>
<dbReference type="InterPro" id="IPR036236">
    <property type="entry name" value="Znf_C2H2_sf"/>
</dbReference>
<dbReference type="EnsemblMetazoa" id="HelroT174686">
    <property type="protein sequence ID" value="HelroP174686"/>
    <property type="gene ID" value="HelroG174686"/>
</dbReference>
<feature type="compositionally biased region" description="Polar residues" evidence="7">
    <location>
        <begin position="10"/>
        <end position="28"/>
    </location>
</feature>
<evidence type="ECO:0000256" key="3">
    <source>
        <dbReference type="ARBA" id="ARBA00022771"/>
    </source>
</evidence>
<evidence type="ECO:0000256" key="2">
    <source>
        <dbReference type="ARBA" id="ARBA00022737"/>
    </source>
</evidence>
<feature type="domain" description="C2H2-type" evidence="8">
    <location>
        <begin position="320"/>
        <end position="354"/>
    </location>
</feature>
<dbReference type="PANTHER" id="PTHR24388">
    <property type="entry name" value="ZINC FINGER PROTEIN"/>
    <property type="match status" value="1"/>
</dbReference>
<dbReference type="InParanoid" id="T1F8D4"/>
<keyword evidence="2" id="KW-0677">Repeat</keyword>
<dbReference type="PANTHER" id="PTHR24388:SF73">
    <property type="entry name" value="ZINC FINGER PROTEIN ZFAT"/>
    <property type="match status" value="1"/>
</dbReference>
<evidence type="ECO:0000256" key="1">
    <source>
        <dbReference type="ARBA" id="ARBA00022723"/>
    </source>
</evidence>
<dbReference type="GeneID" id="20205083"/>
<dbReference type="EMBL" id="KB096743">
    <property type="protein sequence ID" value="ESO01713.1"/>
    <property type="molecule type" value="Genomic_DNA"/>
</dbReference>
<reference evidence="10" key="3">
    <citation type="submission" date="2015-06" db="UniProtKB">
        <authorList>
            <consortium name="EnsemblMetazoa"/>
        </authorList>
    </citation>
    <scope>IDENTIFICATION</scope>
</reference>
<keyword evidence="11" id="KW-1185">Reference proteome</keyword>
<reference evidence="11" key="1">
    <citation type="submission" date="2012-12" db="EMBL/GenBank/DDBJ databases">
        <authorList>
            <person name="Hellsten U."/>
            <person name="Grimwood J."/>
            <person name="Chapman J.A."/>
            <person name="Shapiro H."/>
            <person name="Aerts A."/>
            <person name="Otillar R.P."/>
            <person name="Terry A.Y."/>
            <person name="Boore J.L."/>
            <person name="Simakov O."/>
            <person name="Marletaz F."/>
            <person name="Cho S.-J."/>
            <person name="Edsinger-Gonzales E."/>
            <person name="Havlak P."/>
            <person name="Kuo D.-H."/>
            <person name="Larsson T."/>
            <person name="Lv J."/>
            <person name="Arendt D."/>
            <person name="Savage R."/>
            <person name="Osoegawa K."/>
            <person name="de Jong P."/>
            <person name="Lindberg D.R."/>
            <person name="Seaver E.C."/>
            <person name="Weisblat D.A."/>
            <person name="Putnam N.H."/>
            <person name="Grigoriev I.V."/>
            <person name="Rokhsar D.S."/>
        </authorList>
    </citation>
    <scope>NUCLEOTIDE SEQUENCE</scope>
</reference>
<dbReference type="InterPro" id="IPR050527">
    <property type="entry name" value="Snail/Krueppel_Znf"/>
</dbReference>
<dbReference type="HOGENOM" id="CLU_467166_0_0_1"/>
<dbReference type="CTD" id="20205083"/>
<keyword evidence="4" id="KW-0862">Zinc</keyword>
<organism evidence="10 11">
    <name type="scientific">Helobdella robusta</name>
    <name type="common">Californian leech</name>
    <dbReference type="NCBI Taxonomy" id="6412"/>
    <lineage>
        <taxon>Eukaryota</taxon>
        <taxon>Metazoa</taxon>
        <taxon>Spiralia</taxon>
        <taxon>Lophotrochozoa</taxon>
        <taxon>Annelida</taxon>
        <taxon>Clitellata</taxon>
        <taxon>Hirudinea</taxon>
        <taxon>Rhynchobdellida</taxon>
        <taxon>Glossiphoniidae</taxon>
        <taxon>Helobdella</taxon>
    </lineage>
</organism>
<dbReference type="SUPFAM" id="SSF57667">
    <property type="entry name" value="beta-beta-alpha zinc fingers"/>
    <property type="match status" value="1"/>
</dbReference>
<dbReference type="Proteomes" id="UP000015101">
    <property type="component" value="Unassembled WGS sequence"/>
</dbReference>
<accession>T1F8D4</accession>
<gene>
    <name evidence="10" type="primary">20205083</name>
    <name evidence="9" type="ORF">HELRODRAFT_174686</name>
</gene>
<evidence type="ECO:0000259" key="8">
    <source>
        <dbReference type="PROSITE" id="PS50157"/>
    </source>
</evidence>
<sequence length="584" mass="66006">MSILKPKSSEILQQELNKTSIKSNNSNDFSEKQNSDAHQLKTSHISKNLEHLSLTSTKNTKESNKKKTPEEFLEMQTKHICSEMSHPWCTDHSYALKHKVVEGSTLLYNSIIPSDGSYNRFEFAVPTTEESAHVHLKTTHPCCTDHSYDIRHRRPNEKNVEKVPLHELPEDLSCLPNDVHEICLNDDLDLPYIKTSKTIPCSSSSEILPIKNKTSSKRLKKFYPTALENIMENEIEVLKNQTTAFSETQIKFFKSSIWQHDFICQRLAAHYLKELPKRRMYQGMNLTCCKPNVCLTCDAAFTRLHSLKYHMLVHYGLNRFTCGDCGHLFRHAGHYKKHLRGHLEKKLHHGGECPAKFKGRNTHKQHIKVRRCKTTVSGDSFTTNENVLAKSNEHEDTISANNSSPINIKESFYGTIINGRLVSSTFMPSSAAGKNFLSISNKVNVITPEIDYQSPATLVPLPSTAEKSDFEIMKEDCVKQEPVDTGYTDYWPGILPAPTIINPLSKEHTETYIKVKVKDENLVAPSLFSTSSTSSSKSSAVSTSADFMRNLPTESANSPGKAPIIFFSDFPAIKPRLIIIEPDH</sequence>
<dbReference type="SMART" id="SM00355">
    <property type="entry name" value="ZnF_C2H2"/>
    <property type="match status" value="2"/>
</dbReference>